<dbReference type="OrthoDB" id="164847at2"/>
<gene>
    <name evidence="1" type="ORF">CBW65_01785</name>
</gene>
<evidence type="ECO:0000313" key="2">
    <source>
        <dbReference type="Proteomes" id="UP000195437"/>
    </source>
</evidence>
<dbReference type="AlphaFoldDB" id="A0A1Y0IHK9"/>
<protein>
    <recommendedName>
        <fullName evidence="3">DUF3006 domain-containing protein</fullName>
    </recommendedName>
</protein>
<dbReference type="Proteomes" id="UP000195437">
    <property type="component" value="Chromosome"/>
</dbReference>
<organism evidence="1 2">
    <name type="scientific">Tumebacillus avium</name>
    <dbReference type="NCBI Taxonomy" id="1903704"/>
    <lineage>
        <taxon>Bacteria</taxon>
        <taxon>Bacillati</taxon>
        <taxon>Bacillota</taxon>
        <taxon>Bacilli</taxon>
        <taxon>Bacillales</taxon>
        <taxon>Alicyclobacillaceae</taxon>
        <taxon>Tumebacillus</taxon>
    </lineage>
</organism>
<evidence type="ECO:0008006" key="3">
    <source>
        <dbReference type="Google" id="ProtNLM"/>
    </source>
</evidence>
<dbReference type="InterPro" id="IPR021377">
    <property type="entry name" value="DUF3006"/>
</dbReference>
<reference evidence="2" key="1">
    <citation type="submission" date="2017-05" db="EMBL/GenBank/DDBJ databases">
        <authorList>
            <person name="Sung H."/>
        </authorList>
    </citation>
    <scope>NUCLEOTIDE SEQUENCE [LARGE SCALE GENOMIC DNA]</scope>
    <source>
        <strain evidence="2">AR23208</strain>
    </source>
</reference>
<dbReference type="Pfam" id="PF11213">
    <property type="entry name" value="DUF3006"/>
    <property type="match status" value="1"/>
</dbReference>
<dbReference type="KEGG" id="tum:CBW65_01785"/>
<proteinExistence type="predicted"/>
<name>A0A1Y0IHK9_9BACL</name>
<accession>A0A1Y0IHK9</accession>
<evidence type="ECO:0000313" key="1">
    <source>
        <dbReference type="EMBL" id="ARU59927.1"/>
    </source>
</evidence>
<dbReference type="Gene3D" id="6.20.120.50">
    <property type="match status" value="1"/>
</dbReference>
<dbReference type="RefSeq" id="WP_087455316.1">
    <property type="nucleotide sequence ID" value="NZ_CP021434.1"/>
</dbReference>
<keyword evidence="2" id="KW-1185">Reference proteome</keyword>
<sequence>MDENRTGVCIIDRFEEELAVVEFEGRFTFDLPRSLLPEDAAEGDVLRMNITIDQAETKRRQELADAMLRAIMKTDE</sequence>
<dbReference type="EMBL" id="CP021434">
    <property type="protein sequence ID" value="ARU59927.1"/>
    <property type="molecule type" value="Genomic_DNA"/>
</dbReference>